<dbReference type="EMBL" id="CP012871">
    <property type="protein sequence ID" value="ALR77269.1"/>
    <property type="molecule type" value="Genomic_DNA"/>
</dbReference>
<dbReference type="InterPro" id="IPR000834">
    <property type="entry name" value="Peptidase_M14"/>
</dbReference>
<gene>
    <name evidence="3" type="ORF">AO703_13495</name>
</gene>
<evidence type="ECO:0000259" key="2">
    <source>
        <dbReference type="PROSITE" id="PS52035"/>
    </source>
</evidence>
<dbReference type="Gene3D" id="3.40.630.10">
    <property type="entry name" value="Zn peptidases"/>
    <property type="match status" value="1"/>
</dbReference>
<dbReference type="SUPFAM" id="SSF53187">
    <property type="entry name" value="Zn-dependent exopeptidases"/>
    <property type="match status" value="1"/>
</dbReference>
<comment type="similarity">
    <text evidence="1">Belongs to the peptidase M14 family.</text>
</comment>
<accession>A0A806XEQ2</accession>
<dbReference type="Proteomes" id="UP000069162">
    <property type="component" value="Chromosome"/>
</dbReference>
<evidence type="ECO:0000313" key="4">
    <source>
        <dbReference type="Proteomes" id="UP000069162"/>
    </source>
</evidence>
<reference evidence="4" key="1">
    <citation type="submission" date="2015-10" db="EMBL/GenBank/DDBJ databases">
        <title>Complete Genome Sequencing of Klebsiella sp. strain G5.</title>
        <authorList>
            <person name="Chan K.-G."/>
            <person name="Chen J.-W."/>
        </authorList>
    </citation>
    <scope>NUCLEOTIDE SEQUENCE [LARGE SCALE GENOMIC DNA]</scope>
    <source>
        <strain evidence="4">G5</strain>
    </source>
</reference>
<dbReference type="KEGG" id="kle:AO703_13495"/>
<dbReference type="GO" id="GO:0006508">
    <property type="term" value="P:proteolysis"/>
    <property type="evidence" value="ECO:0007669"/>
    <property type="project" value="InterPro"/>
</dbReference>
<dbReference type="PROSITE" id="PS52035">
    <property type="entry name" value="PEPTIDASE_M14"/>
    <property type="match status" value="1"/>
</dbReference>
<dbReference type="CDD" id="cd06231">
    <property type="entry name" value="M14_REP34-like"/>
    <property type="match status" value="1"/>
</dbReference>
<evidence type="ECO:0000256" key="1">
    <source>
        <dbReference type="PROSITE-ProRule" id="PRU01379"/>
    </source>
</evidence>
<dbReference type="RefSeq" id="WP_062741469.1">
    <property type="nucleotide sequence ID" value="NZ_CP012871.1"/>
</dbReference>
<feature type="active site" description="Proton donor/acceptor" evidence="1">
    <location>
        <position position="274"/>
    </location>
</feature>
<sequence length="305" mass="34238">MTNKQFYPIGTPGQPWTEREKQLWQQSQTRSRSYKNDVLDVLEQLKHRYEIVQYGELRYGDDRYPLMAAKSKNWDDNLPVALITGGVHGYETSGVMGALSFLTECRSEYEGKLNLLVAPCVSPWAYERIARWNYDAVDPNRQFFAQGKAEESRALMKFTAPLKGRFAVHVDLHETTDTDESEFSPALAARDGLQPEPTRVPDGFYLVSDEQNSRLDFQSAIIAAVAHVTHIAPAEDDGTMLGFPVVSPGVVEYDNNAWHLCSTMTGAPFTTTTEVYPDSAETTPEDCIRAQVVTVRRAIDFALSN</sequence>
<dbReference type="GO" id="GO:0008270">
    <property type="term" value="F:zinc ion binding"/>
    <property type="evidence" value="ECO:0007669"/>
    <property type="project" value="InterPro"/>
</dbReference>
<proteinExistence type="inferred from homology"/>
<evidence type="ECO:0000313" key="3">
    <source>
        <dbReference type="EMBL" id="ALR77269.1"/>
    </source>
</evidence>
<feature type="domain" description="Peptidase M14" evidence="2">
    <location>
        <begin position="30"/>
        <end position="305"/>
    </location>
</feature>
<dbReference type="AlphaFoldDB" id="A0A806XEQ2"/>
<dbReference type="OrthoDB" id="5290048at2"/>
<protein>
    <submittedName>
        <fullName evidence="3">Peptidase</fullName>
    </submittedName>
</protein>
<organism evidence="3 4">
    <name type="scientific">[Enterobacter] lignolyticus</name>
    <dbReference type="NCBI Taxonomy" id="1334193"/>
    <lineage>
        <taxon>Bacteria</taxon>
        <taxon>Pseudomonadati</taxon>
        <taxon>Pseudomonadota</taxon>
        <taxon>Gammaproteobacteria</taxon>
        <taxon>Enterobacterales</taxon>
        <taxon>Enterobacteriaceae</taxon>
        <taxon>Pluralibacter</taxon>
    </lineage>
</organism>
<name>A0A806XEQ2_9ENTR</name>
<dbReference type="GO" id="GO:0004181">
    <property type="term" value="F:metallocarboxypeptidase activity"/>
    <property type="evidence" value="ECO:0007669"/>
    <property type="project" value="InterPro"/>
</dbReference>